<dbReference type="OrthoDB" id="142231at2157"/>
<dbReference type="InterPro" id="IPR013762">
    <property type="entry name" value="Integrase-like_cat_sf"/>
</dbReference>
<dbReference type="HAMAP" id="MF_02055">
    <property type="entry name" value="Recomb_XerA"/>
    <property type="match status" value="1"/>
</dbReference>
<comment type="subcellular location">
    <subcellularLocation>
        <location evidence="5">Cytoplasm</location>
    </subcellularLocation>
</comment>
<dbReference type="GO" id="GO:0005737">
    <property type="term" value="C:cytoplasm"/>
    <property type="evidence" value="ECO:0007669"/>
    <property type="project" value="UniProtKB-SubCell"/>
</dbReference>
<keyword evidence="3 5" id="KW-0238">DNA-binding</keyword>
<dbReference type="InterPro" id="IPR033686">
    <property type="entry name" value="XerA"/>
</dbReference>
<evidence type="ECO:0000313" key="8">
    <source>
        <dbReference type="EMBL" id="OQD58364.1"/>
    </source>
</evidence>
<feature type="active site" description="O-(3'-phospho-DNA)-tyrosine intermediate" evidence="5">
    <location>
        <position position="325"/>
    </location>
</feature>
<dbReference type="Proteomes" id="UP000191661">
    <property type="component" value="Unassembled WGS sequence"/>
</dbReference>
<evidence type="ECO:0000259" key="7">
    <source>
        <dbReference type="PROSITE" id="PS51900"/>
    </source>
</evidence>
<dbReference type="Gene3D" id="1.10.150.130">
    <property type="match status" value="1"/>
</dbReference>
<comment type="similarity">
    <text evidence="5">Belongs to the 'phage' integrase family. XerA subfamily.</text>
</comment>
<dbReference type="NCBIfam" id="NF040815">
    <property type="entry name" value="recomb_XerA_Arch"/>
    <property type="match status" value="1"/>
</dbReference>
<dbReference type="PROSITE" id="PS51900">
    <property type="entry name" value="CB"/>
    <property type="match status" value="1"/>
</dbReference>
<evidence type="ECO:0000256" key="1">
    <source>
        <dbReference type="ARBA" id="ARBA00022490"/>
    </source>
</evidence>
<comment type="caution">
    <text evidence="8">The sequence shown here is derived from an EMBL/GenBank/DDBJ whole genome shotgun (WGS) entry which is preliminary data.</text>
</comment>
<dbReference type="PANTHER" id="PTHR30349">
    <property type="entry name" value="PHAGE INTEGRASE-RELATED"/>
    <property type="match status" value="1"/>
</dbReference>
<dbReference type="CDD" id="cd00798">
    <property type="entry name" value="INT_XerDC_C"/>
    <property type="match status" value="1"/>
</dbReference>
<dbReference type="GO" id="GO:0006313">
    <property type="term" value="P:DNA transposition"/>
    <property type="evidence" value="ECO:0007669"/>
    <property type="project" value="UniProtKB-UniRule"/>
</dbReference>
<feature type="domain" description="Core-binding (CB)" evidence="7">
    <location>
        <begin position="40"/>
        <end position="123"/>
    </location>
</feature>
<feature type="domain" description="Tyr recombinase" evidence="6">
    <location>
        <begin position="141"/>
        <end position="338"/>
    </location>
</feature>
<dbReference type="InterPro" id="IPR044068">
    <property type="entry name" value="CB"/>
</dbReference>
<comment type="function">
    <text evidence="5">Site-specific tyrosine recombinase, which acts by catalyzing the cutting and rejoining of the recombining DNA molecules.</text>
</comment>
<evidence type="ECO:0000256" key="3">
    <source>
        <dbReference type="ARBA" id="ARBA00023125"/>
    </source>
</evidence>
<feature type="active site" evidence="5">
    <location>
        <position position="316"/>
    </location>
</feature>
<dbReference type="GO" id="GO:0003677">
    <property type="term" value="F:DNA binding"/>
    <property type="evidence" value="ECO:0007669"/>
    <property type="project" value="UniProtKB-UniRule"/>
</dbReference>
<evidence type="ECO:0000259" key="6">
    <source>
        <dbReference type="PROSITE" id="PS51898"/>
    </source>
</evidence>
<accession>A0A1V6N145</accession>
<dbReference type="PANTHER" id="PTHR30349:SF41">
    <property type="entry name" value="INTEGRASE_RECOMBINASE PROTEIN MJ0367-RELATED"/>
    <property type="match status" value="1"/>
</dbReference>
<dbReference type="SUPFAM" id="SSF56349">
    <property type="entry name" value="DNA breaking-rejoining enzymes"/>
    <property type="match status" value="1"/>
</dbReference>
<dbReference type="Pfam" id="PF00589">
    <property type="entry name" value="Phage_integrase"/>
    <property type="match status" value="1"/>
</dbReference>
<dbReference type="InterPro" id="IPR050090">
    <property type="entry name" value="Tyrosine_recombinase_XerCD"/>
</dbReference>
<dbReference type="EMBL" id="JXMW01000017">
    <property type="protein sequence ID" value="OQD58364.1"/>
    <property type="molecule type" value="Genomic_DNA"/>
</dbReference>
<organism evidence="8 9">
    <name type="scientific">Methanobrevibacter arboriphilus JCM 13429 = DSM 1125</name>
    <dbReference type="NCBI Taxonomy" id="1300164"/>
    <lineage>
        <taxon>Archaea</taxon>
        <taxon>Methanobacteriati</taxon>
        <taxon>Methanobacteriota</taxon>
        <taxon>Methanomada group</taxon>
        <taxon>Methanobacteria</taxon>
        <taxon>Methanobacteriales</taxon>
        <taxon>Methanobacteriaceae</taxon>
        <taxon>Methanobrevibacter</taxon>
    </lineage>
</organism>
<proteinExistence type="inferred from homology"/>
<evidence type="ECO:0000256" key="4">
    <source>
        <dbReference type="ARBA" id="ARBA00023172"/>
    </source>
</evidence>
<name>A0A1V6N145_METAZ</name>
<reference evidence="8 9" key="1">
    <citation type="submission" date="2014-12" db="EMBL/GenBank/DDBJ databases">
        <title>Genome sequence of Methanobrevibacter arboriphilicus DH1, DSM1125.</title>
        <authorList>
            <person name="Poehlein A."/>
            <person name="Thauer R.K."/>
            <person name="Seedorf H."/>
            <person name="Daniel R."/>
        </authorList>
    </citation>
    <scope>NUCLEOTIDE SEQUENCE [LARGE SCALE GENOMIC DNA]</scope>
    <source>
        <strain evidence="8 9">DH1</strain>
    </source>
</reference>
<keyword evidence="4 5" id="KW-0233">DNA recombination</keyword>
<keyword evidence="9" id="KW-1185">Reference proteome</keyword>
<dbReference type="GO" id="GO:0009037">
    <property type="term" value="F:tyrosine-based site-specific recombinase activity"/>
    <property type="evidence" value="ECO:0007669"/>
    <property type="project" value="UniProtKB-UniRule"/>
</dbReference>
<sequence length="342" mass="40037">MAEYSDTDQIKISKKWFDPPNTGLPAYDDNGNLLSVLEVFNFPDMIEEYLIELEIRNYSKNTIKTYKSIITNFHEFLKTQDDLNDEKRFLRSFKRYIQHLKRDKLVSQNYIYLVTVVSKKFLEFNRLYFLDEVKAPKRTKSLPKSLNESEVKKLISAYDKDIDDDNNEEISKLNLNENNSKTKNKIRNKLILTLLYSSGIRVSELVSLLTKDIDLEDRTMRIRGKGDKDRVVLFDNNAKSLIKKYMIIRESDSDYLFANRLGNSLSTRYIQIMIKDYGKKAGIDKKVTPHILRHSFATHLLKNGVDIRVIQQLLGHSNLSTTQIYTSVDMETLKNVYDKARM</sequence>
<evidence type="ECO:0000313" key="9">
    <source>
        <dbReference type="Proteomes" id="UP000191661"/>
    </source>
</evidence>
<feature type="active site" evidence="5">
    <location>
        <position position="201"/>
    </location>
</feature>
<dbReference type="PROSITE" id="PS51898">
    <property type="entry name" value="TYR_RECOMBINASE"/>
    <property type="match status" value="1"/>
</dbReference>
<dbReference type="InterPro" id="IPR002104">
    <property type="entry name" value="Integrase_catalytic"/>
</dbReference>
<dbReference type="AlphaFoldDB" id="A0A1V6N145"/>
<gene>
    <name evidence="5" type="primary">xerA</name>
    <name evidence="8" type="ORF">MBBAR_17c00040</name>
</gene>
<evidence type="ECO:0000256" key="5">
    <source>
        <dbReference type="HAMAP-Rule" id="MF_02055"/>
    </source>
</evidence>
<feature type="active site" evidence="5">
    <location>
        <position position="225"/>
    </location>
</feature>
<feature type="active site" evidence="5">
    <location>
        <position position="290"/>
    </location>
</feature>
<dbReference type="Gene3D" id="1.10.443.10">
    <property type="entry name" value="Intergrase catalytic core"/>
    <property type="match status" value="1"/>
</dbReference>
<dbReference type="InterPro" id="IPR011010">
    <property type="entry name" value="DNA_brk_join_enz"/>
</dbReference>
<protein>
    <recommendedName>
        <fullName evidence="5">Tyrosine recombinase XerA</fullName>
    </recommendedName>
</protein>
<evidence type="ECO:0000256" key="2">
    <source>
        <dbReference type="ARBA" id="ARBA00022908"/>
    </source>
</evidence>
<keyword evidence="1 5" id="KW-0963">Cytoplasm</keyword>
<dbReference type="InterPro" id="IPR010998">
    <property type="entry name" value="Integrase_recombinase_N"/>
</dbReference>
<feature type="active site" evidence="5">
    <location>
        <position position="293"/>
    </location>
</feature>
<keyword evidence="2 5" id="KW-0229">DNA integration</keyword>